<evidence type="ECO:0000259" key="6">
    <source>
        <dbReference type="PROSITE" id="PS51821"/>
    </source>
</evidence>
<dbReference type="InterPro" id="IPR021740">
    <property type="entry name" value="Velvet"/>
</dbReference>
<keyword evidence="3" id="KW-0804">Transcription</keyword>
<keyword evidence="2" id="KW-0805">Transcription regulation</keyword>
<feature type="domain" description="Velvet" evidence="6">
    <location>
        <begin position="27"/>
        <end position="308"/>
    </location>
</feature>
<dbReference type="InterPro" id="IPR037525">
    <property type="entry name" value="Velvet_dom"/>
</dbReference>
<feature type="compositionally biased region" description="Gly residues" evidence="5">
    <location>
        <begin position="412"/>
        <end position="422"/>
    </location>
</feature>
<gene>
    <name evidence="7" type="ORF">GSI_13256</name>
</gene>
<name>A0A2G8RV19_9APHY</name>
<comment type="subcellular location">
    <subcellularLocation>
        <location evidence="1">Nucleus</location>
    </subcellularLocation>
</comment>
<feature type="region of interest" description="Disordered" evidence="5">
    <location>
        <begin position="301"/>
        <end position="343"/>
    </location>
</feature>
<feature type="compositionally biased region" description="Basic residues" evidence="5">
    <location>
        <begin position="310"/>
        <end position="319"/>
    </location>
</feature>
<keyword evidence="4" id="KW-0539">Nucleus</keyword>
<accession>A0A2G8RV19</accession>
<proteinExistence type="predicted"/>
<keyword evidence="8" id="KW-1185">Reference proteome</keyword>
<dbReference type="Proteomes" id="UP000230002">
    <property type="component" value="Unassembled WGS sequence"/>
</dbReference>
<evidence type="ECO:0000313" key="8">
    <source>
        <dbReference type="Proteomes" id="UP000230002"/>
    </source>
</evidence>
<evidence type="ECO:0000256" key="3">
    <source>
        <dbReference type="ARBA" id="ARBA00023163"/>
    </source>
</evidence>
<dbReference type="InterPro" id="IPR038491">
    <property type="entry name" value="Velvet_dom_sf"/>
</dbReference>
<dbReference type="PANTHER" id="PTHR33572:SF3">
    <property type="entry name" value="VELVET COMPLEX SUBUNIT B"/>
    <property type="match status" value="1"/>
</dbReference>
<dbReference type="PANTHER" id="PTHR33572">
    <property type="entry name" value="SPORE DEVELOPMENT REGULATOR VOSA"/>
    <property type="match status" value="1"/>
</dbReference>
<evidence type="ECO:0000256" key="5">
    <source>
        <dbReference type="SAM" id="MobiDB-lite"/>
    </source>
</evidence>
<dbReference type="Gene3D" id="2.60.40.3960">
    <property type="entry name" value="Velvet domain"/>
    <property type="match status" value="1"/>
</dbReference>
<dbReference type="EMBL" id="AYKW01000056">
    <property type="protein sequence ID" value="PIL25366.1"/>
    <property type="molecule type" value="Genomic_DNA"/>
</dbReference>
<organism evidence="7 8">
    <name type="scientific">Ganoderma sinense ZZ0214-1</name>
    <dbReference type="NCBI Taxonomy" id="1077348"/>
    <lineage>
        <taxon>Eukaryota</taxon>
        <taxon>Fungi</taxon>
        <taxon>Dikarya</taxon>
        <taxon>Basidiomycota</taxon>
        <taxon>Agaricomycotina</taxon>
        <taxon>Agaricomycetes</taxon>
        <taxon>Polyporales</taxon>
        <taxon>Polyporaceae</taxon>
        <taxon>Ganoderma</taxon>
    </lineage>
</organism>
<reference evidence="7 8" key="1">
    <citation type="journal article" date="2015" name="Sci. Rep.">
        <title>Chromosome-level genome map provides insights into diverse defense mechanisms in the medicinal fungus Ganoderma sinense.</title>
        <authorList>
            <person name="Zhu Y."/>
            <person name="Xu J."/>
            <person name="Sun C."/>
            <person name="Zhou S."/>
            <person name="Xu H."/>
            <person name="Nelson D.R."/>
            <person name="Qian J."/>
            <person name="Song J."/>
            <person name="Luo H."/>
            <person name="Xiang L."/>
            <person name="Li Y."/>
            <person name="Xu Z."/>
            <person name="Ji A."/>
            <person name="Wang L."/>
            <person name="Lu S."/>
            <person name="Hayward A."/>
            <person name="Sun W."/>
            <person name="Li X."/>
            <person name="Schwartz D.C."/>
            <person name="Wang Y."/>
            <person name="Chen S."/>
        </authorList>
    </citation>
    <scope>NUCLEOTIDE SEQUENCE [LARGE SCALE GENOMIC DNA]</scope>
    <source>
        <strain evidence="7 8">ZZ0214-1</strain>
    </source>
</reference>
<dbReference type="GO" id="GO:0005634">
    <property type="term" value="C:nucleus"/>
    <property type="evidence" value="ECO:0007669"/>
    <property type="project" value="UniProtKB-SubCell"/>
</dbReference>
<feature type="region of interest" description="Disordered" evidence="5">
    <location>
        <begin position="410"/>
        <end position="438"/>
    </location>
</feature>
<evidence type="ECO:0000256" key="1">
    <source>
        <dbReference type="ARBA" id="ARBA00004123"/>
    </source>
</evidence>
<comment type="caution">
    <text evidence="7">The sequence shown here is derived from an EMBL/GenBank/DDBJ whole genome shotgun (WGS) entry which is preliminary data.</text>
</comment>
<protein>
    <recommendedName>
        <fullName evidence="6">Velvet domain-containing protein</fullName>
    </recommendedName>
</protein>
<evidence type="ECO:0000256" key="4">
    <source>
        <dbReference type="ARBA" id="ARBA00023242"/>
    </source>
</evidence>
<dbReference type="Pfam" id="PF11754">
    <property type="entry name" value="Velvet"/>
    <property type="match status" value="1"/>
</dbReference>
<sequence length="438" mass="47029">MQTDNVYRATAPTVGGWHSFESGPLAGRAVRVSLQELQKADHGRKYGRKDKRPLDPPPVVQVKCYQIARQGSAEQGGREFDTYDEFLTFGFLCHVDLFAEVSDPAPAPAARQQYPFQPSIPNPMNGNQWSPPVARNSFPGAESSGMAYGPAVPSMPYDVRAAPRADYARTVDPSTNRGHDPWSMRPKPYMGPSTSSPFGHHRYSDENKCTELLSGETVVPCSLVEYGGRKAAMFAFPDLAVKKEGRFVLRYRAFNIQSKTRDDGVVSILAECFGGPFEVYSTKSFPGLQASTELTRRLSLSGVRLNSRQKERRGVKRSSRGGGDSDTGSSPPRSAPHAALTARVSSTSLRKPFGLPAGPGGPVPYAAGFPSPEFPYAHHAAASGSAGLQGPMAGPSRTRSPVSLLAWSRLGGDAGDMRGGGDSCSTGTEEDGSTHSLW</sequence>
<evidence type="ECO:0000256" key="2">
    <source>
        <dbReference type="ARBA" id="ARBA00023015"/>
    </source>
</evidence>
<dbReference type="AlphaFoldDB" id="A0A2G8RV19"/>
<dbReference type="PROSITE" id="PS51821">
    <property type="entry name" value="VELVET"/>
    <property type="match status" value="1"/>
</dbReference>
<evidence type="ECO:0000313" key="7">
    <source>
        <dbReference type="EMBL" id="PIL25366.1"/>
    </source>
</evidence>
<dbReference type="OrthoDB" id="5599552at2759"/>